<accession>A0A8X6Y4U4</accession>
<evidence type="ECO:0000313" key="2">
    <source>
        <dbReference type="Proteomes" id="UP000886998"/>
    </source>
</evidence>
<protein>
    <submittedName>
        <fullName evidence="1">Uncharacterized protein</fullName>
    </submittedName>
</protein>
<keyword evidence="2" id="KW-1185">Reference proteome</keyword>
<evidence type="ECO:0000313" key="1">
    <source>
        <dbReference type="EMBL" id="GFY66086.1"/>
    </source>
</evidence>
<comment type="caution">
    <text evidence="1">The sequence shown here is derived from an EMBL/GenBank/DDBJ whole genome shotgun (WGS) entry which is preliminary data.</text>
</comment>
<name>A0A8X6Y4U4_9ARAC</name>
<reference evidence="1" key="1">
    <citation type="submission" date="2020-08" db="EMBL/GenBank/DDBJ databases">
        <title>Multicomponent nature underlies the extraordinary mechanical properties of spider dragline silk.</title>
        <authorList>
            <person name="Kono N."/>
            <person name="Nakamura H."/>
            <person name="Mori M."/>
            <person name="Yoshida Y."/>
            <person name="Ohtoshi R."/>
            <person name="Malay A.D."/>
            <person name="Moran D.A.P."/>
            <person name="Tomita M."/>
            <person name="Numata K."/>
            <person name="Arakawa K."/>
        </authorList>
    </citation>
    <scope>NUCLEOTIDE SEQUENCE</scope>
</reference>
<dbReference type="AlphaFoldDB" id="A0A8X6Y4U4"/>
<sequence length="85" mass="9889">MLGVFYLVMVEVPRFAISEGVLYLVMVGKVTGRRRWEEGLHLVMVKVPRHASQERLISSWLKCLDMHKIQPQLNAQEKIFTHCIP</sequence>
<gene>
    <name evidence="1" type="ORF">TNIN_483291</name>
</gene>
<dbReference type="Proteomes" id="UP000886998">
    <property type="component" value="Unassembled WGS sequence"/>
</dbReference>
<proteinExistence type="predicted"/>
<organism evidence="1 2">
    <name type="scientific">Trichonephila inaurata madagascariensis</name>
    <dbReference type="NCBI Taxonomy" id="2747483"/>
    <lineage>
        <taxon>Eukaryota</taxon>
        <taxon>Metazoa</taxon>
        <taxon>Ecdysozoa</taxon>
        <taxon>Arthropoda</taxon>
        <taxon>Chelicerata</taxon>
        <taxon>Arachnida</taxon>
        <taxon>Araneae</taxon>
        <taxon>Araneomorphae</taxon>
        <taxon>Entelegynae</taxon>
        <taxon>Araneoidea</taxon>
        <taxon>Nephilidae</taxon>
        <taxon>Trichonephila</taxon>
        <taxon>Trichonephila inaurata</taxon>
    </lineage>
</organism>
<dbReference type="EMBL" id="BMAV01015811">
    <property type="protein sequence ID" value="GFY66086.1"/>
    <property type="molecule type" value="Genomic_DNA"/>
</dbReference>